<gene>
    <name evidence="2" type="ORF">TvY486_0004510</name>
</gene>
<evidence type="ECO:0000313" key="2">
    <source>
        <dbReference type="EMBL" id="CCD21719.1"/>
    </source>
</evidence>
<organism evidence="2 3">
    <name type="scientific">Trypanosoma vivax (strain Y486)</name>
    <dbReference type="NCBI Taxonomy" id="1055687"/>
    <lineage>
        <taxon>Eukaryota</taxon>
        <taxon>Discoba</taxon>
        <taxon>Euglenozoa</taxon>
        <taxon>Kinetoplastea</taxon>
        <taxon>Metakinetoplastina</taxon>
        <taxon>Trypanosomatida</taxon>
        <taxon>Trypanosomatidae</taxon>
        <taxon>Trypanosoma</taxon>
        <taxon>Duttonella</taxon>
    </lineage>
</organism>
<protein>
    <submittedName>
        <fullName evidence="2">Retrotransposon hot spot protein (RHS), putative</fullName>
    </submittedName>
</protein>
<keyword evidence="3" id="KW-1185">Reference proteome</keyword>
<sequence>MCDVFVRREVVHVWHVVRSELASCPDDGSAFGPWPYVLVGRPGIGKSFGCGSYLLHELLRYDEAKKPVVVYFVCSSAYIFHKTGGVAGRIVFCGESGEVVTAMRNMVNERWDASVERKVTGEVRVPKGPCRAKCSSIIFYEGVECCPVLELPPYRWGCVVLSPPDERSIKRRNKSKWICTFSSAAVPYIKRRFISRSNSDVADGSQRGPAQRFPSGLRRGAAANLTRQARPIMRWELGPRLQRDGVREGHVGVQLAWVTAGRCGEISFLLKENFIEHPGDRNALIVGWCALPKAFGADTHRAARCVAIAGVDANMVRKVVAKLIALTGSMCGVRSNFLGFSKSCGQI</sequence>
<dbReference type="Proteomes" id="UP000009027">
    <property type="component" value="Unassembled WGS sequence"/>
</dbReference>
<evidence type="ECO:0000313" key="3">
    <source>
        <dbReference type="Proteomes" id="UP000009027"/>
    </source>
</evidence>
<reference evidence="2 3" key="1">
    <citation type="journal article" date="2012" name="Proc. Natl. Acad. Sci. U.S.A.">
        <title>Antigenic diversity is generated by distinct evolutionary mechanisms in African trypanosome species.</title>
        <authorList>
            <person name="Jackson A.P."/>
            <person name="Berry A."/>
            <person name="Aslett M."/>
            <person name="Allison H.C."/>
            <person name="Burton P."/>
            <person name="Vavrova-Anderson J."/>
            <person name="Brown R."/>
            <person name="Browne H."/>
            <person name="Corton N."/>
            <person name="Hauser H."/>
            <person name="Gamble J."/>
            <person name="Gilderthorp R."/>
            <person name="Marcello L."/>
            <person name="McQuillan J."/>
            <person name="Otto T.D."/>
            <person name="Quail M.A."/>
            <person name="Sanders M.J."/>
            <person name="van Tonder A."/>
            <person name="Ginger M.L."/>
            <person name="Field M.C."/>
            <person name="Barry J.D."/>
            <person name="Hertz-Fowler C."/>
            <person name="Berriman M."/>
        </authorList>
    </citation>
    <scope>NUCLEOTIDE SEQUENCE</scope>
    <source>
        <strain evidence="2 3">Y486</strain>
    </source>
</reference>
<dbReference type="AlphaFoldDB" id="F9WVV7"/>
<dbReference type="Pfam" id="PF07999">
    <property type="entry name" value="RHSP"/>
    <property type="match status" value="1"/>
</dbReference>
<name>F9WVV7_TRYVY</name>
<dbReference type="InterPro" id="IPR006518">
    <property type="entry name" value="Trypano_RHS"/>
</dbReference>
<proteinExistence type="predicted"/>
<dbReference type="NCBIfam" id="TIGR01631">
    <property type="entry name" value="Trypano_RHS"/>
    <property type="match status" value="1"/>
</dbReference>
<dbReference type="InterPro" id="IPR046836">
    <property type="entry name" value="RHS_C"/>
</dbReference>
<dbReference type="EMBL" id="CAEX01008162">
    <property type="protein sequence ID" value="CCD21719.1"/>
    <property type="molecule type" value="Genomic_DNA"/>
</dbReference>
<dbReference type="VEuPathDB" id="TriTrypDB:TvY486_0004510"/>
<evidence type="ECO:0000259" key="1">
    <source>
        <dbReference type="Pfam" id="PF07999"/>
    </source>
</evidence>
<accession>F9WVV7</accession>
<feature type="domain" description="Retrotransposon hot spot protein,C-terminal" evidence="1">
    <location>
        <begin position="37"/>
        <end position="176"/>
    </location>
</feature>